<dbReference type="GO" id="GO:0005737">
    <property type="term" value="C:cytoplasm"/>
    <property type="evidence" value="ECO:0007669"/>
    <property type="project" value="TreeGrafter"/>
</dbReference>
<dbReference type="SUPFAM" id="SSF57924">
    <property type="entry name" value="Inhibitor of apoptosis (IAP) repeat"/>
    <property type="match status" value="2"/>
</dbReference>
<dbReference type="GO" id="GO:0005634">
    <property type="term" value="C:nucleus"/>
    <property type="evidence" value="ECO:0007669"/>
    <property type="project" value="TreeGrafter"/>
</dbReference>
<dbReference type="PANTHER" id="PTHR10044:SF139">
    <property type="entry name" value="DEATH-ASSOCIATED INHIBITOR OF APOPTOSIS 2"/>
    <property type="match status" value="1"/>
</dbReference>
<gene>
    <name evidence="1" type="ORF">MCOR_26278</name>
</gene>
<keyword evidence="2" id="KW-1185">Reference proteome</keyword>
<dbReference type="AlphaFoldDB" id="A0A6J8C757"/>
<proteinExistence type="predicted"/>
<accession>A0A6J8C757</accession>
<dbReference type="PANTHER" id="PTHR10044">
    <property type="entry name" value="INHIBITOR OF APOPTOSIS"/>
    <property type="match status" value="1"/>
</dbReference>
<name>A0A6J8C757_MYTCO</name>
<dbReference type="Gene3D" id="1.10.1170.10">
    <property type="entry name" value="Inhibitor Of Apoptosis Protein (2mihbC-IAP-1), Chain A"/>
    <property type="match status" value="2"/>
</dbReference>
<dbReference type="PROSITE" id="PS50143">
    <property type="entry name" value="BIR_REPEAT_2"/>
    <property type="match status" value="2"/>
</dbReference>
<dbReference type="Pfam" id="PF00653">
    <property type="entry name" value="BIR"/>
    <property type="match status" value="2"/>
</dbReference>
<dbReference type="GO" id="GO:0051726">
    <property type="term" value="P:regulation of cell cycle"/>
    <property type="evidence" value="ECO:0007669"/>
    <property type="project" value="TreeGrafter"/>
</dbReference>
<evidence type="ECO:0000313" key="2">
    <source>
        <dbReference type="Proteomes" id="UP000507470"/>
    </source>
</evidence>
<reference evidence="1 2" key="1">
    <citation type="submission" date="2020-06" db="EMBL/GenBank/DDBJ databases">
        <authorList>
            <person name="Li R."/>
            <person name="Bekaert M."/>
        </authorList>
    </citation>
    <scope>NUCLEOTIDE SEQUENCE [LARGE SCALE GENOMIC DNA]</scope>
    <source>
        <strain evidence="2">wild</strain>
    </source>
</reference>
<protein>
    <submittedName>
        <fullName evidence="1">BIRC2_3</fullName>
    </submittedName>
</protein>
<dbReference type="SMART" id="SM00238">
    <property type="entry name" value="BIR"/>
    <property type="match status" value="2"/>
</dbReference>
<dbReference type="EMBL" id="CACVKT020004686">
    <property type="protein sequence ID" value="CAC5391261.1"/>
    <property type="molecule type" value="Genomic_DNA"/>
</dbReference>
<organism evidence="1 2">
    <name type="scientific">Mytilus coruscus</name>
    <name type="common">Sea mussel</name>
    <dbReference type="NCBI Taxonomy" id="42192"/>
    <lineage>
        <taxon>Eukaryota</taxon>
        <taxon>Metazoa</taxon>
        <taxon>Spiralia</taxon>
        <taxon>Lophotrochozoa</taxon>
        <taxon>Mollusca</taxon>
        <taxon>Bivalvia</taxon>
        <taxon>Autobranchia</taxon>
        <taxon>Pteriomorphia</taxon>
        <taxon>Mytilida</taxon>
        <taxon>Mytiloidea</taxon>
        <taxon>Mytilidae</taxon>
        <taxon>Mytilinae</taxon>
        <taxon>Mytilus</taxon>
    </lineage>
</organism>
<sequence length="527" mass="60048">MEVEKVECSSSEVVLLINDPADEKTCNFIREKLTDNNILCHGLYETPGEQILQVFMNLAPVVKKAVFLFSRSSSRNKVLQYIMSMVIFGITKENIITVFIPYDIPVIDGLKLLQRTIVIKTDSESWLDDLVAELTLVLPSYTQILSKGNVIDSLMFQGLCVQHMQTDILGVLVVADKLCLQIDLDEYLKHQDRHHVYKTSRVIEEFRFLRNINSSVIIIVNQKERQKALTSAKEDIGAFAASVIDTSLALARCDWSVACTVKGKFQSEEQQFLSDIYPCISYTLMNTFIESIKEPIIPQFENVQDRIDSYPQKWKDENFESVQSMSTAGFFYAGFGESGRCFHCGCVLTNIRQQGLPLVAHAARYPTCSYARSNLTNEEITEAIAKFKGIDEKSKIAEAVKEKFQDLDIRIKTFESYESKNGQTDIDIYSVAEAGFYYIGLENIVQCFQCSVRFYGIPGDQSPWSMHASLSPTCAYVIKEKGESFIKELQTAKDQTLNSDYTVITFIRKTCDSTKRREWPKNLFRPW</sequence>
<dbReference type="OrthoDB" id="6063821at2759"/>
<dbReference type="InterPro" id="IPR050784">
    <property type="entry name" value="IAP"/>
</dbReference>
<evidence type="ECO:0000313" key="1">
    <source>
        <dbReference type="EMBL" id="CAC5391261.1"/>
    </source>
</evidence>
<dbReference type="InterPro" id="IPR001370">
    <property type="entry name" value="BIR_rpt"/>
</dbReference>
<dbReference type="Proteomes" id="UP000507470">
    <property type="component" value="Unassembled WGS sequence"/>
</dbReference>